<sequence>MYISRVQRENKKVQSLTSDTYGGILLRSRSRVAVVEVIIPKETREREINGGKAREYIERA</sequence>
<organism evidence="1 2">
    <name type="scientific">Melipona quadrifasciata</name>
    <dbReference type="NCBI Taxonomy" id="166423"/>
    <lineage>
        <taxon>Eukaryota</taxon>
        <taxon>Metazoa</taxon>
        <taxon>Ecdysozoa</taxon>
        <taxon>Arthropoda</taxon>
        <taxon>Hexapoda</taxon>
        <taxon>Insecta</taxon>
        <taxon>Pterygota</taxon>
        <taxon>Neoptera</taxon>
        <taxon>Endopterygota</taxon>
        <taxon>Hymenoptera</taxon>
        <taxon>Apocrita</taxon>
        <taxon>Aculeata</taxon>
        <taxon>Apoidea</taxon>
        <taxon>Anthophila</taxon>
        <taxon>Apidae</taxon>
        <taxon>Melipona</taxon>
    </lineage>
</organism>
<reference evidence="1 2" key="1">
    <citation type="submission" date="2015-07" db="EMBL/GenBank/DDBJ databases">
        <title>The genome of Melipona quadrifasciata.</title>
        <authorList>
            <person name="Pan H."/>
            <person name="Kapheim K."/>
        </authorList>
    </citation>
    <scope>NUCLEOTIDE SEQUENCE [LARGE SCALE GENOMIC DNA]</scope>
    <source>
        <strain evidence="1">0111107301</strain>
        <tissue evidence="1">Whole body</tissue>
    </source>
</reference>
<evidence type="ECO:0000313" key="2">
    <source>
        <dbReference type="Proteomes" id="UP000053105"/>
    </source>
</evidence>
<proteinExistence type="predicted"/>
<keyword evidence="2" id="KW-1185">Reference proteome</keyword>
<dbReference type="EMBL" id="KQ435800">
    <property type="protein sequence ID" value="KOX73280.1"/>
    <property type="molecule type" value="Genomic_DNA"/>
</dbReference>
<accession>A0A0M8ZXR7</accession>
<dbReference type="AlphaFoldDB" id="A0A0M8ZXR7"/>
<evidence type="ECO:0000313" key="1">
    <source>
        <dbReference type="EMBL" id="KOX73280.1"/>
    </source>
</evidence>
<gene>
    <name evidence="1" type="ORF">WN51_01137</name>
</gene>
<dbReference type="Proteomes" id="UP000053105">
    <property type="component" value="Unassembled WGS sequence"/>
</dbReference>
<protein>
    <submittedName>
        <fullName evidence="1">Uncharacterized protein</fullName>
    </submittedName>
</protein>
<name>A0A0M8ZXR7_9HYME</name>